<comment type="caution">
    <text evidence="2">The sequence shown here is derived from an EMBL/GenBank/DDBJ whole genome shotgun (WGS) entry which is preliminary data.</text>
</comment>
<feature type="compositionally biased region" description="Basic and acidic residues" evidence="1">
    <location>
        <begin position="57"/>
        <end position="72"/>
    </location>
</feature>
<dbReference type="OrthoDB" id="10613443at2759"/>
<name>A0A8H4AIF7_GIGMA</name>
<proteinExistence type="predicted"/>
<protein>
    <submittedName>
        <fullName evidence="2">Uncharacterized protein</fullName>
    </submittedName>
</protein>
<dbReference type="AlphaFoldDB" id="A0A8H4AIF7"/>
<evidence type="ECO:0000313" key="2">
    <source>
        <dbReference type="EMBL" id="KAF0499398.1"/>
    </source>
</evidence>
<sequence length="176" mass="20826">MEVDNNTPIKQPIDDHQKYAYNNPYAVLAQQETSQNEAQNLEQLNEDNNEGVNEQNEYTKSKMEREKEDRMETASNITIDGEDATEKTEAKKISYSEAVRHYQRKRTNKVIECRVDNRWTKEVKSKFIDILKKECLSFDCDIWDYDRMIEAIDNPEILVTLIKHKITIVPKNYLYL</sequence>
<organism evidence="2 3">
    <name type="scientific">Gigaspora margarita</name>
    <dbReference type="NCBI Taxonomy" id="4874"/>
    <lineage>
        <taxon>Eukaryota</taxon>
        <taxon>Fungi</taxon>
        <taxon>Fungi incertae sedis</taxon>
        <taxon>Mucoromycota</taxon>
        <taxon>Glomeromycotina</taxon>
        <taxon>Glomeromycetes</taxon>
        <taxon>Diversisporales</taxon>
        <taxon>Gigasporaceae</taxon>
        <taxon>Gigaspora</taxon>
    </lineage>
</organism>
<evidence type="ECO:0000313" key="3">
    <source>
        <dbReference type="Proteomes" id="UP000439903"/>
    </source>
</evidence>
<reference evidence="2 3" key="1">
    <citation type="journal article" date="2019" name="Environ. Microbiol.">
        <title>At the nexus of three kingdoms: the genome of the mycorrhizal fungus Gigaspora margarita provides insights into plant, endobacterial and fungal interactions.</title>
        <authorList>
            <person name="Venice F."/>
            <person name="Ghignone S."/>
            <person name="Salvioli di Fossalunga A."/>
            <person name="Amselem J."/>
            <person name="Novero M."/>
            <person name="Xianan X."/>
            <person name="Sedzielewska Toro K."/>
            <person name="Morin E."/>
            <person name="Lipzen A."/>
            <person name="Grigoriev I.V."/>
            <person name="Henrissat B."/>
            <person name="Martin F.M."/>
            <person name="Bonfante P."/>
        </authorList>
    </citation>
    <scope>NUCLEOTIDE SEQUENCE [LARGE SCALE GENOMIC DNA]</scope>
    <source>
        <strain evidence="2 3">BEG34</strain>
    </source>
</reference>
<evidence type="ECO:0000256" key="1">
    <source>
        <dbReference type="SAM" id="MobiDB-lite"/>
    </source>
</evidence>
<gene>
    <name evidence="2" type="ORF">F8M41_020456</name>
</gene>
<keyword evidence="3" id="KW-1185">Reference proteome</keyword>
<dbReference type="EMBL" id="WTPW01000562">
    <property type="protein sequence ID" value="KAF0499398.1"/>
    <property type="molecule type" value="Genomic_DNA"/>
</dbReference>
<accession>A0A8H4AIF7</accession>
<dbReference type="Proteomes" id="UP000439903">
    <property type="component" value="Unassembled WGS sequence"/>
</dbReference>
<feature type="region of interest" description="Disordered" evidence="1">
    <location>
        <begin position="25"/>
        <end position="86"/>
    </location>
</feature>